<dbReference type="Pfam" id="PF00534">
    <property type="entry name" value="Glycos_transf_1"/>
    <property type="match status" value="1"/>
</dbReference>
<dbReference type="InterPro" id="IPR028098">
    <property type="entry name" value="Glyco_trans_4-like_N"/>
</dbReference>
<proteinExistence type="predicted"/>
<dbReference type="Gene3D" id="3.40.50.2000">
    <property type="entry name" value="Glycogen Phosphorylase B"/>
    <property type="match status" value="2"/>
</dbReference>
<gene>
    <name evidence="3" type="ORF">AVDCRST_MAG11-2246</name>
</gene>
<feature type="domain" description="Glycosyltransferase subfamily 4-like N-terminal" evidence="2">
    <location>
        <begin position="19"/>
        <end position="197"/>
    </location>
</feature>
<evidence type="ECO:0000259" key="1">
    <source>
        <dbReference type="Pfam" id="PF00534"/>
    </source>
</evidence>
<sequence length="387" mass="39787">MRVLFVAHSFPRAPGDAAGSFLLRLARALRDHDVAVTAVVPHAPGLTLDEELDGVRVVRYRYAPARRETLAYTGTMAEQVAAGVGGKLALAGLLAAGAHATGAVARRWGADVVHAHWWFPGGVSAAAARLLGRPLVTTAHGSDVRLLGALPGGRAILRAVARRSARMTAVSRWLAAQLSAAAPGLDVAVAPMPADADRFRPHGDPARARLLFVGRLNAQKGLAHLLRAMAATTSRIPLDVVADGPDRDALQALAGSLGLASRVAWLGARAPGELADLYRHAAAVVMPSTGEGLGLVAVEAQLSGTPVIAFASGGLVDVVRDGETGVLVPPSEPMALAAAIDRVVTDRAYAGALAAAARPAALRAFAPAAAAASYASIYREARATRRA</sequence>
<dbReference type="Pfam" id="PF13439">
    <property type="entry name" value="Glyco_transf_4"/>
    <property type="match status" value="1"/>
</dbReference>
<dbReference type="InterPro" id="IPR001296">
    <property type="entry name" value="Glyco_trans_1"/>
</dbReference>
<dbReference type="PANTHER" id="PTHR45947:SF3">
    <property type="entry name" value="SULFOQUINOVOSYL TRANSFERASE SQD2"/>
    <property type="match status" value="1"/>
</dbReference>
<accession>A0A6J4LA21</accession>
<name>A0A6J4LA21_9BACT</name>
<dbReference type="SUPFAM" id="SSF53756">
    <property type="entry name" value="UDP-Glycosyltransferase/glycogen phosphorylase"/>
    <property type="match status" value="1"/>
</dbReference>
<evidence type="ECO:0008006" key="4">
    <source>
        <dbReference type="Google" id="ProtNLM"/>
    </source>
</evidence>
<dbReference type="InterPro" id="IPR050194">
    <property type="entry name" value="Glycosyltransferase_grp1"/>
</dbReference>
<dbReference type="GO" id="GO:0016758">
    <property type="term" value="F:hexosyltransferase activity"/>
    <property type="evidence" value="ECO:0007669"/>
    <property type="project" value="TreeGrafter"/>
</dbReference>
<feature type="domain" description="Glycosyl transferase family 1" evidence="1">
    <location>
        <begin position="206"/>
        <end position="358"/>
    </location>
</feature>
<protein>
    <recommendedName>
        <fullName evidence="4">Glycosyltransferase</fullName>
    </recommendedName>
</protein>
<evidence type="ECO:0000259" key="2">
    <source>
        <dbReference type="Pfam" id="PF13439"/>
    </source>
</evidence>
<dbReference type="AlphaFoldDB" id="A0A6J4LA21"/>
<dbReference type="EMBL" id="CADCTU010000519">
    <property type="protein sequence ID" value="CAA9326348.1"/>
    <property type="molecule type" value="Genomic_DNA"/>
</dbReference>
<dbReference type="CDD" id="cd03801">
    <property type="entry name" value="GT4_PimA-like"/>
    <property type="match status" value="1"/>
</dbReference>
<dbReference type="PANTHER" id="PTHR45947">
    <property type="entry name" value="SULFOQUINOVOSYL TRANSFERASE SQD2"/>
    <property type="match status" value="1"/>
</dbReference>
<evidence type="ECO:0000313" key="3">
    <source>
        <dbReference type="EMBL" id="CAA9326348.1"/>
    </source>
</evidence>
<organism evidence="3">
    <name type="scientific">uncultured Gemmatimonadaceae bacterium</name>
    <dbReference type="NCBI Taxonomy" id="246130"/>
    <lineage>
        <taxon>Bacteria</taxon>
        <taxon>Pseudomonadati</taxon>
        <taxon>Gemmatimonadota</taxon>
        <taxon>Gemmatimonadia</taxon>
        <taxon>Gemmatimonadales</taxon>
        <taxon>Gemmatimonadaceae</taxon>
        <taxon>environmental samples</taxon>
    </lineage>
</organism>
<reference evidence="3" key="1">
    <citation type="submission" date="2020-02" db="EMBL/GenBank/DDBJ databases">
        <authorList>
            <person name="Meier V. D."/>
        </authorList>
    </citation>
    <scope>NUCLEOTIDE SEQUENCE</scope>
    <source>
        <strain evidence="3">AVDCRST_MAG11</strain>
    </source>
</reference>